<dbReference type="CDD" id="cd06165">
    <property type="entry name" value="Sortase_A"/>
    <property type="match status" value="1"/>
</dbReference>
<feature type="compositionally biased region" description="Basic residues" evidence="4">
    <location>
        <begin position="19"/>
        <end position="28"/>
    </location>
</feature>
<keyword evidence="1" id="KW-0645">Protease</keyword>
<proteinExistence type="predicted"/>
<dbReference type="InterPro" id="IPR023365">
    <property type="entry name" value="Sortase_dom-sf"/>
</dbReference>
<reference evidence="6" key="1">
    <citation type="submission" date="2022-08" db="EMBL/GenBank/DDBJ databases">
        <title>Genome sequence of Vagococcus luciliae DSM 112651.</title>
        <authorList>
            <person name="Juan G."/>
            <person name="Anja P."/>
            <person name="Rolf D."/>
            <person name="Kampfer P."/>
            <person name="Vilcinskas A."/>
        </authorList>
    </citation>
    <scope>NUCLEOTIDE SEQUENCE</scope>
    <source>
        <strain evidence="6">G314FT</strain>
    </source>
</reference>
<dbReference type="Gene3D" id="2.40.260.10">
    <property type="entry name" value="Sortase"/>
    <property type="match status" value="1"/>
</dbReference>
<evidence type="ECO:0000256" key="4">
    <source>
        <dbReference type="SAM" id="MobiDB-lite"/>
    </source>
</evidence>
<protein>
    <submittedName>
        <fullName evidence="6">Sortase A</fullName>
        <ecNumber evidence="6">3.4.22.-</ecNumber>
    </submittedName>
</protein>
<sequence length="263" mass="29886">MKKGVNIISNKNDSSQNKRSTKHQTKKKSVGQRFKNFFFNLIMIILFLVGIALIFNNQIKNYLVKENTAQYQVNKITRDDVIKNEQKEATFDFDQVESLDFNTVTKSRGRDVGDVVGGIAIPSVDLNLPILKGVSNYVISVGAGTMKPDQKMGFGNYALASHYMYDPTLLFAPLVRVELGSSIYLTDLEYIYEYKVTMKEYVEPTRVDVIEDVPEKRQVTLVTCDTSGEHRLILQGDLVKKVNGKKAPKDMRDAFELAQNNYY</sequence>
<keyword evidence="5" id="KW-0812">Transmembrane</keyword>
<evidence type="ECO:0000256" key="5">
    <source>
        <dbReference type="SAM" id="Phobius"/>
    </source>
</evidence>
<dbReference type="InterPro" id="IPR005754">
    <property type="entry name" value="Sortase"/>
</dbReference>
<dbReference type="NCBIfam" id="TIGR01076">
    <property type="entry name" value="sortase_fam"/>
    <property type="match status" value="1"/>
</dbReference>
<reference evidence="6" key="2">
    <citation type="submission" date="2022-08" db="EMBL/GenBank/DDBJ databases">
        <authorList>
            <person name="Poehlein A."/>
            <person name="Guzman J."/>
            <person name="Daniel R."/>
            <person name="Vilcinskas A."/>
        </authorList>
    </citation>
    <scope>NUCLEOTIDE SEQUENCE</scope>
    <source>
        <strain evidence="6">G314FT</strain>
    </source>
</reference>
<name>A0ABY5NX91_9ENTE</name>
<organism evidence="6 7">
    <name type="scientific">Vagococcus luciliae</name>
    <dbReference type="NCBI Taxonomy" id="2920380"/>
    <lineage>
        <taxon>Bacteria</taxon>
        <taxon>Bacillati</taxon>
        <taxon>Bacillota</taxon>
        <taxon>Bacilli</taxon>
        <taxon>Lactobacillales</taxon>
        <taxon>Enterococcaceae</taxon>
        <taxon>Vagococcus</taxon>
    </lineage>
</organism>
<keyword evidence="5" id="KW-0472">Membrane</keyword>
<keyword evidence="3" id="KW-0788">Thiol protease</keyword>
<keyword evidence="5" id="KW-1133">Transmembrane helix</keyword>
<dbReference type="Pfam" id="PF04203">
    <property type="entry name" value="Sortase"/>
    <property type="match status" value="1"/>
</dbReference>
<dbReference type="EC" id="3.4.22.-" evidence="6"/>
<evidence type="ECO:0000313" key="7">
    <source>
        <dbReference type="Proteomes" id="UP001058273"/>
    </source>
</evidence>
<feature type="compositionally biased region" description="Polar residues" evidence="4">
    <location>
        <begin position="7"/>
        <end position="18"/>
    </location>
</feature>
<keyword evidence="2 6" id="KW-0378">Hydrolase</keyword>
<evidence type="ECO:0000256" key="1">
    <source>
        <dbReference type="ARBA" id="ARBA00022670"/>
    </source>
</evidence>
<dbReference type="SUPFAM" id="SSF63817">
    <property type="entry name" value="Sortase"/>
    <property type="match status" value="1"/>
</dbReference>
<feature type="transmembrane region" description="Helical" evidence="5">
    <location>
        <begin position="37"/>
        <end position="55"/>
    </location>
</feature>
<gene>
    <name evidence="6" type="primary">strA_2</name>
    <name evidence="6" type="ORF">G314FT_03560</name>
</gene>
<dbReference type="GO" id="GO:0016787">
    <property type="term" value="F:hydrolase activity"/>
    <property type="evidence" value="ECO:0007669"/>
    <property type="project" value="UniProtKB-KW"/>
</dbReference>
<evidence type="ECO:0000256" key="2">
    <source>
        <dbReference type="ARBA" id="ARBA00022801"/>
    </source>
</evidence>
<feature type="region of interest" description="Disordered" evidence="4">
    <location>
        <begin position="1"/>
        <end position="28"/>
    </location>
</feature>
<evidence type="ECO:0000313" key="6">
    <source>
        <dbReference type="EMBL" id="UUV98264.1"/>
    </source>
</evidence>
<dbReference type="Proteomes" id="UP001058273">
    <property type="component" value="Chromosome"/>
</dbReference>
<dbReference type="InterPro" id="IPR042007">
    <property type="entry name" value="Sortase_A"/>
</dbReference>
<dbReference type="RefSeq" id="WP_257701837.1">
    <property type="nucleotide sequence ID" value="NZ_CP102451.1"/>
</dbReference>
<evidence type="ECO:0000256" key="3">
    <source>
        <dbReference type="ARBA" id="ARBA00022807"/>
    </source>
</evidence>
<accession>A0ABY5NX91</accession>
<dbReference type="EMBL" id="CP102451">
    <property type="protein sequence ID" value="UUV98264.1"/>
    <property type="molecule type" value="Genomic_DNA"/>
</dbReference>
<keyword evidence="7" id="KW-1185">Reference proteome</keyword>